<dbReference type="PIRSF" id="PIRSF000161">
    <property type="entry name" value="DHPR"/>
    <property type="match status" value="1"/>
</dbReference>
<evidence type="ECO:0000256" key="9">
    <source>
        <dbReference type="ARBA" id="ARBA00037922"/>
    </source>
</evidence>
<evidence type="ECO:0000256" key="6">
    <source>
        <dbReference type="ARBA" id="ARBA00023002"/>
    </source>
</evidence>
<dbReference type="Pfam" id="PF05173">
    <property type="entry name" value="DapB_C"/>
    <property type="match status" value="1"/>
</dbReference>
<comment type="pathway">
    <text evidence="9 13">Amino-acid biosynthesis; L-lysine biosynthesis via DAP pathway; (S)-tetrahydrodipicolinate from L-aspartate: step 4/4.</text>
</comment>
<keyword evidence="5 13" id="KW-0220">Diaminopimelate biosynthesis</keyword>
<evidence type="ECO:0000313" key="16">
    <source>
        <dbReference type="EMBL" id="MFL1732597.1"/>
    </source>
</evidence>
<organism evidence="16 17">
    <name type="scientific">Moraxella oculi</name>
    <dbReference type="NCBI Taxonomy" id="2940516"/>
    <lineage>
        <taxon>Bacteria</taxon>
        <taxon>Pseudomonadati</taxon>
        <taxon>Pseudomonadota</taxon>
        <taxon>Gammaproteobacteria</taxon>
        <taxon>Moraxellales</taxon>
        <taxon>Moraxellaceae</taxon>
        <taxon>Moraxella</taxon>
    </lineage>
</organism>
<reference evidence="16 17" key="1">
    <citation type="submission" date="2024-11" db="EMBL/GenBank/DDBJ databases">
        <title>First Report of Moraxella oculi in Brazil in an Infectious Bovine Keratoconjunctivitis Outbreak.</title>
        <authorList>
            <person name="Carvalho C.V."/>
            <person name="Domingues R."/>
            <person name="Coutinho C."/>
            <person name="Honorio N.T.B.S."/>
            <person name="Faza D.R.L.R."/>
            <person name="Carvalho W.A."/>
            <person name="Machado A.B.F."/>
            <person name="Martins M.F."/>
            <person name="Gaspar E.B."/>
        </authorList>
    </citation>
    <scope>NUCLEOTIDE SEQUENCE [LARGE SCALE GENOMIC DNA]</scope>
    <source>
        <strain evidence="16 17">2117LE</strain>
    </source>
</reference>
<feature type="active site" description="Proton donor/acceptor" evidence="13">
    <location>
        <position position="158"/>
    </location>
</feature>
<dbReference type="RefSeq" id="WP_407069173.1">
    <property type="nucleotide sequence ID" value="NZ_JBJJXE010000008.1"/>
</dbReference>
<evidence type="ECO:0000256" key="1">
    <source>
        <dbReference type="ARBA" id="ARBA00006642"/>
    </source>
</evidence>
<keyword evidence="17" id="KW-1185">Reference proteome</keyword>
<feature type="domain" description="Dihydrodipicolinate reductase C-terminal" evidence="15">
    <location>
        <begin position="131"/>
        <end position="266"/>
    </location>
</feature>
<comment type="function">
    <text evidence="13">Catalyzes the conversion of 4-hydroxy-tetrahydrodipicolinate (HTPA) to tetrahydrodipicolinate.</text>
</comment>
<keyword evidence="3 13" id="KW-0028">Amino-acid biosynthesis</keyword>
<evidence type="ECO:0000256" key="10">
    <source>
        <dbReference type="ARBA" id="ARBA00038983"/>
    </source>
</evidence>
<feature type="binding site" evidence="13">
    <location>
        <begin position="10"/>
        <end position="15"/>
    </location>
    <ligand>
        <name>NAD(+)</name>
        <dbReference type="ChEBI" id="CHEBI:57540"/>
    </ligand>
</feature>
<proteinExistence type="inferred from homology"/>
<evidence type="ECO:0000256" key="13">
    <source>
        <dbReference type="HAMAP-Rule" id="MF_00102"/>
    </source>
</evidence>
<sequence length="271" mass="28462">MKNTNIGIMGASGRMGRMLLQATLDHADTTLKAGFVPSYSSLIGVDAGEFIGESKTNVALSAFTDPQSLKGLDALIDFSLPDAVDATVAACVSAGIPMVMGVTGLSEEQEIKLKEAARKIAIVYAGNYSTGVNLSLNLLATTAKVLGMEADVEIIEHHHQHKLDAPSGTALMMAKSIADARGQSLKTALIHGRHGTSKRNAGEIGIHAVRGGEIIGEHAVEFIMNGEIVTITHKAMSRATFASGAVKAANWVYYQPAGLYDMQDVLGIKAS</sequence>
<evidence type="ECO:0000313" key="17">
    <source>
        <dbReference type="Proteomes" id="UP001624684"/>
    </source>
</evidence>
<dbReference type="EMBL" id="JBJJXE010000008">
    <property type="protein sequence ID" value="MFL1732597.1"/>
    <property type="molecule type" value="Genomic_DNA"/>
</dbReference>
<evidence type="ECO:0000256" key="7">
    <source>
        <dbReference type="ARBA" id="ARBA00023027"/>
    </source>
</evidence>
<feature type="binding site" evidence="13">
    <location>
        <position position="55"/>
    </location>
    <ligand>
        <name>NADP(+)</name>
        <dbReference type="ChEBI" id="CHEBI:58349"/>
    </ligand>
</feature>
<dbReference type="Gene3D" id="3.30.360.10">
    <property type="entry name" value="Dihydrodipicolinate Reductase, domain 2"/>
    <property type="match status" value="1"/>
</dbReference>
<dbReference type="GO" id="GO:0008839">
    <property type="term" value="F:4-hydroxy-tetrahydrodipicolinate reductase"/>
    <property type="evidence" value="ECO:0007669"/>
    <property type="project" value="UniProtKB-EC"/>
</dbReference>
<gene>
    <name evidence="13 16" type="primary">dapB</name>
    <name evidence="16" type="ORF">ACJHVH_06255</name>
</gene>
<feature type="binding site" evidence="13">
    <location>
        <begin position="101"/>
        <end position="103"/>
    </location>
    <ligand>
        <name>NAD(+)</name>
        <dbReference type="ChEBI" id="CHEBI:57540"/>
    </ligand>
</feature>
<comment type="similarity">
    <text evidence="1 13">Belongs to the DapB family.</text>
</comment>
<dbReference type="InterPro" id="IPR022664">
    <property type="entry name" value="DapB_N_CS"/>
</dbReference>
<dbReference type="HAMAP" id="MF_00102">
    <property type="entry name" value="DapB"/>
    <property type="match status" value="1"/>
</dbReference>
<evidence type="ECO:0000256" key="2">
    <source>
        <dbReference type="ARBA" id="ARBA00022490"/>
    </source>
</evidence>
<dbReference type="SUPFAM" id="SSF55347">
    <property type="entry name" value="Glyceraldehyde-3-phosphate dehydrogenase-like, C-terminal domain"/>
    <property type="match status" value="1"/>
</dbReference>
<dbReference type="CDD" id="cd02274">
    <property type="entry name" value="DHDPR_N"/>
    <property type="match status" value="1"/>
</dbReference>
<dbReference type="PANTHER" id="PTHR20836:SF0">
    <property type="entry name" value="4-HYDROXY-TETRAHYDRODIPICOLINATE REDUCTASE 1, CHLOROPLASTIC-RELATED"/>
    <property type="match status" value="1"/>
</dbReference>
<dbReference type="Proteomes" id="UP001624684">
    <property type="component" value="Unassembled WGS sequence"/>
</dbReference>
<feature type="binding site" evidence="13">
    <location>
        <position position="49"/>
    </location>
    <ligand>
        <name>NAD(+)</name>
        <dbReference type="ChEBI" id="CHEBI:57540"/>
    </ligand>
</feature>
<accession>A0ABW8UAV0</accession>
<feature type="binding site" evidence="13">
    <location>
        <begin position="125"/>
        <end position="128"/>
    </location>
    <ligand>
        <name>NAD(+)</name>
        <dbReference type="ChEBI" id="CHEBI:57540"/>
    </ligand>
</feature>
<keyword evidence="6 13" id="KW-0560">Oxidoreductase</keyword>
<comment type="caution">
    <text evidence="16">The sequence shown here is derived from an EMBL/GenBank/DDBJ whole genome shotgun (WGS) entry which is preliminary data.</text>
</comment>
<dbReference type="Pfam" id="PF01113">
    <property type="entry name" value="DapB_N"/>
    <property type="match status" value="1"/>
</dbReference>
<feature type="active site" description="Proton donor" evidence="13">
    <location>
        <position position="162"/>
    </location>
</feature>
<comment type="subcellular location">
    <subcellularLocation>
        <location evidence="13">Cytoplasm</location>
    </subcellularLocation>
</comment>
<comment type="catalytic activity">
    <reaction evidence="11 13">
        <text>(S)-2,3,4,5-tetrahydrodipicolinate + NADP(+) + H2O = (2S,4S)-4-hydroxy-2,3,4,5-tetrahydrodipicolinate + NADPH + H(+)</text>
        <dbReference type="Rhea" id="RHEA:35331"/>
        <dbReference type="ChEBI" id="CHEBI:15377"/>
        <dbReference type="ChEBI" id="CHEBI:15378"/>
        <dbReference type="ChEBI" id="CHEBI:16845"/>
        <dbReference type="ChEBI" id="CHEBI:57783"/>
        <dbReference type="ChEBI" id="CHEBI:58349"/>
        <dbReference type="ChEBI" id="CHEBI:67139"/>
        <dbReference type="EC" id="1.17.1.8"/>
    </reaction>
</comment>
<keyword evidence="2 13" id="KW-0963">Cytoplasm</keyword>
<keyword evidence="7 13" id="KW-0520">NAD</keyword>
<comment type="subunit">
    <text evidence="13">Homotetramer.</text>
</comment>
<evidence type="ECO:0000256" key="5">
    <source>
        <dbReference type="ARBA" id="ARBA00022915"/>
    </source>
</evidence>
<protein>
    <recommendedName>
        <fullName evidence="10 13">4-hydroxy-tetrahydrodipicolinate reductase</fullName>
        <shortName evidence="13">HTPA reductase</shortName>
        <ecNumber evidence="10 13">1.17.1.8</ecNumber>
    </recommendedName>
</protein>
<dbReference type="InterPro" id="IPR000846">
    <property type="entry name" value="DapB_N"/>
</dbReference>
<name>A0ABW8UAV0_9GAMM</name>
<feature type="domain" description="Dihydrodipicolinate reductase N-terminal" evidence="14">
    <location>
        <begin position="5"/>
        <end position="128"/>
    </location>
</feature>
<evidence type="ECO:0000256" key="11">
    <source>
        <dbReference type="ARBA" id="ARBA00049080"/>
    </source>
</evidence>
<dbReference type="EC" id="1.17.1.8" evidence="10 13"/>
<keyword evidence="8 13" id="KW-0457">Lysine biosynthesis</keyword>
<keyword evidence="4 13" id="KW-0521">NADP</keyword>
<evidence type="ECO:0000256" key="12">
    <source>
        <dbReference type="ARBA" id="ARBA00049396"/>
    </source>
</evidence>
<dbReference type="Gene3D" id="3.40.50.720">
    <property type="entry name" value="NAD(P)-binding Rossmann-like Domain"/>
    <property type="match status" value="1"/>
</dbReference>
<dbReference type="NCBIfam" id="TIGR00036">
    <property type="entry name" value="dapB"/>
    <property type="match status" value="1"/>
</dbReference>
<dbReference type="PANTHER" id="PTHR20836">
    <property type="entry name" value="DIHYDRODIPICOLINATE REDUCTASE"/>
    <property type="match status" value="1"/>
</dbReference>
<dbReference type="InterPro" id="IPR023940">
    <property type="entry name" value="DHDPR_bac"/>
</dbReference>
<feature type="binding site" evidence="13">
    <location>
        <position position="159"/>
    </location>
    <ligand>
        <name>(S)-2,3,4,5-tetrahydrodipicolinate</name>
        <dbReference type="ChEBI" id="CHEBI:16845"/>
    </ligand>
</feature>
<evidence type="ECO:0000259" key="14">
    <source>
        <dbReference type="Pfam" id="PF01113"/>
    </source>
</evidence>
<dbReference type="InterPro" id="IPR036291">
    <property type="entry name" value="NAD(P)-bd_dom_sf"/>
</dbReference>
<evidence type="ECO:0000259" key="15">
    <source>
        <dbReference type="Pfam" id="PF05173"/>
    </source>
</evidence>
<feature type="binding site" evidence="13">
    <location>
        <begin position="168"/>
        <end position="169"/>
    </location>
    <ligand>
        <name>(S)-2,3,4,5-tetrahydrodipicolinate</name>
        <dbReference type="ChEBI" id="CHEBI:16845"/>
    </ligand>
</feature>
<comment type="caution">
    <text evidence="13">Was originally thought to be a dihydrodipicolinate reductase (DHDPR), catalyzing the conversion of dihydrodipicolinate to tetrahydrodipicolinate. However, it was shown in E.coli that the substrate of the enzymatic reaction is not dihydrodipicolinate (DHDP) but in fact (2S,4S)-4-hydroxy-2,3,4,5-tetrahydrodipicolinic acid (HTPA), the product released by the DapA-catalyzed reaction.</text>
</comment>
<evidence type="ECO:0000256" key="8">
    <source>
        <dbReference type="ARBA" id="ARBA00023154"/>
    </source>
</evidence>
<dbReference type="InterPro" id="IPR022663">
    <property type="entry name" value="DapB_C"/>
</dbReference>
<dbReference type="PROSITE" id="PS01298">
    <property type="entry name" value="DAPB"/>
    <property type="match status" value="1"/>
</dbReference>
<evidence type="ECO:0000256" key="4">
    <source>
        <dbReference type="ARBA" id="ARBA00022857"/>
    </source>
</evidence>
<comment type="catalytic activity">
    <reaction evidence="12 13">
        <text>(S)-2,3,4,5-tetrahydrodipicolinate + NAD(+) + H2O = (2S,4S)-4-hydroxy-2,3,4,5-tetrahydrodipicolinate + NADH + H(+)</text>
        <dbReference type="Rhea" id="RHEA:35323"/>
        <dbReference type="ChEBI" id="CHEBI:15377"/>
        <dbReference type="ChEBI" id="CHEBI:15378"/>
        <dbReference type="ChEBI" id="CHEBI:16845"/>
        <dbReference type="ChEBI" id="CHEBI:57540"/>
        <dbReference type="ChEBI" id="CHEBI:57945"/>
        <dbReference type="ChEBI" id="CHEBI:67139"/>
        <dbReference type="EC" id="1.17.1.8"/>
    </reaction>
</comment>
<evidence type="ECO:0000256" key="3">
    <source>
        <dbReference type="ARBA" id="ARBA00022605"/>
    </source>
</evidence>
<dbReference type="SUPFAM" id="SSF51735">
    <property type="entry name" value="NAD(P)-binding Rossmann-fold domains"/>
    <property type="match status" value="1"/>
</dbReference>